<protein>
    <submittedName>
        <fullName evidence="1">Uncharacterized protein</fullName>
    </submittedName>
</protein>
<dbReference type="AlphaFoldDB" id="A0A0F8XC37"/>
<proteinExistence type="predicted"/>
<name>A0A0F8XC37_9ZZZZ</name>
<reference evidence="1" key="1">
    <citation type="journal article" date="2015" name="Nature">
        <title>Complex archaea that bridge the gap between prokaryotes and eukaryotes.</title>
        <authorList>
            <person name="Spang A."/>
            <person name="Saw J.H."/>
            <person name="Jorgensen S.L."/>
            <person name="Zaremba-Niedzwiedzka K."/>
            <person name="Martijn J."/>
            <person name="Lind A.E."/>
            <person name="van Eijk R."/>
            <person name="Schleper C."/>
            <person name="Guy L."/>
            <person name="Ettema T.J."/>
        </authorList>
    </citation>
    <scope>NUCLEOTIDE SEQUENCE</scope>
</reference>
<evidence type="ECO:0000313" key="1">
    <source>
        <dbReference type="EMBL" id="KKK58510.1"/>
    </source>
</evidence>
<accession>A0A0F8XC37</accession>
<gene>
    <name evidence="1" type="ORF">LCGC14_3043710</name>
</gene>
<sequence>ELYRNEKFKAKGLEVTDNQKLLKSAGLTKWLIINELRKGKTEIYNISLSEYGGAEVEIDDFNPEDNLSDEEYSDREKEVEEIEDKITEFMKEKFEKFWETLNKDYEYLMSDEGIKEDLEMNEYEFNESGERW</sequence>
<organism evidence="1">
    <name type="scientific">marine sediment metagenome</name>
    <dbReference type="NCBI Taxonomy" id="412755"/>
    <lineage>
        <taxon>unclassified sequences</taxon>
        <taxon>metagenomes</taxon>
        <taxon>ecological metagenomes</taxon>
    </lineage>
</organism>
<comment type="caution">
    <text evidence="1">The sequence shown here is derived from an EMBL/GenBank/DDBJ whole genome shotgun (WGS) entry which is preliminary data.</text>
</comment>
<feature type="non-terminal residue" evidence="1">
    <location>
        <position position="1"/>
    </location>
</feature>
<dbReference type="EMBL" id="LAZR01063945">
    <property type="protein sequence ID" value="KKK58510.1"/>
    <property type="molecule type" value="Genomic_DNA"/>
</dbReference>